<dbReference type="EMBL" id="RSCE01000002">
    <property type="protein sequence ID" value="RSH86583.1"/>
    <property type="molecule type" value="Genomic_DNA"/>
</dbReference>
<organism evidence="1 2">
    <name type="scientific">Apiotrichum porosum</name>
    <dbReference type="NCBI Taxonomy" id="105984"/>
    <lineage>
        <taxon>Eukaryota</taxon>
        <taxon>Fungi</taxon>
        <taxon>Dikarya</taxon>
        <taxon>Basidiomycota</taxon>
        <taxon>Agaricomycotina</taxon>
        <taxon>Tremellomycetes</taxon>
        <taxon>Trichosporonales</taxon>
        <taxon>Trichosporonaceae</taxon>
        <taxon>Apiotrichum</taxon>
    </lineage>
</organism>
<proteinExistence type="predicted"/>
<dbReference type="GeneID" id="39589395"/>
<accession>A0A427Y662</accession>
<sequence>MSEYPATTINYPPWCPGNDRGMNAGKACTNRFFITFSSGNRCWYCRRIIC</sequence>
<reference evidence="1 2" key="1">
    <citation type="submission" date="2018-11" db="EMBL/GenBank/DDBJ databases">
        <title>Genome sequence of Apiotrichum porosum DSM 27194.</title>
        <authorList>
            <person name="Aliyu H."/>
            <person name="Gorte O."/>
            <person name="Ochsenreither K."/>
        </authorList>
    </citation>
    <scope>NUCLEOTIDE SEQUENCE [LARGE SCALE GENOMIC DNA]</scope>
    <source>
        <strain evidence="1 2">DSM 27194</strain>
    </source>
</reference>
<evidence type="ECO:0000313" key="1">
    <source>
        <dbReference type="EMBL" id="RSH86583.1"/>
    </source>
</evidence>
<protein>
    <submittedName>
        <fullName evidence="1">Uncharacterized protein</fullName>
    </submittedName>
</protein>
<dbReference type="AlphaFoldDB" id="A0A427Y662"/>
<keyword evidence="2" id="KW-1185">Reference proteome</keyword>
<dbReference type="Proteomes" id="UP000279236">
    <property type="component" value="Unassembled WGS sequence"/>
</dbReference>
<evidence type="ECO:0000313" key="2">
    <source>
        <dbReference type="Proteomes" id="UP000279236"/>
    </source>
</evidence>
<comment type="caution">
    <text evidence="1">The sequence shown here is derived from an EMBL/GenBank/DDBJ whole genome shotgun (WGS) entry which is preliminary data.</text>
</comment>
<gene>
    <name evidence="1" type="ORF">EHS24_004852</name>
</gene>
<name>A0A427Y662_9TREE</name>
<dbReference type="RefSeq" id="XP_028479368.1">
    <property type="nucleotide sequence ID" value="XM_028620396.1"/>
</dbReference>